<proteinExistence type="predicted"/>
<protein>
    <submittedName>
        <fullName evidence="1">Major tail protein</fullName>
    </submittedName>
</protein>
<evidence type="ECO:0000313" key="1">
    <source>
        <dbReference type="EMBL" id="CED90621.1"/>
    </source>
</evidence>
<name>A0A1L7R9W6_9ACTO</name>
<sequence length="220" mass="24002">MPTFDTLKSSSDNRNLVRKTKGALMFLAPTSAALPEKLMETPTSLVQLPTEWWPVGLVTPDGYTFAADTSTEDVEALGYIEPVRSDITQVAKSIQVTVYETLKKNLQQLIYGVDLSSATQDPTTGEVHWDEAPVPAQEEFRALIVSQDGPASDNWLVGKGYPLVKLAEVPEETWNSSDAVQLQLTLNVFTDTTLGTPCRHYFGGTGPLKHKDALGFTAGE</sequence>
<reference evidence="1" key="1">
    <citation type="submission" date="2014-07" db="EMBL/GenBank/DDBJ databases">
        <authorList>
            <person name="Zhang J.E."/>
            <person name="Yang H."/>
            <person name="Guo J."/>
            <person name="Deng Z."/>
            <person name="Luo H."/>
            <person name="Luo M."/>
            <person name="Zhao B."/>
        </authorList>
    </citation>
    <scope>NUCLEOTIDE SEQUENCE</scope>
    <source>
        <strain evidence="1">AM4</strain>
    </source>
</reference>
<dbReference type="AlphaFoldDB" id="A0A1L7R9W6"/>
<gene>
    <name evidence="1" type="ORF">AAM4_0789</name>
</gene>
<accession>A0A1L7R9W6</accession>
<dbReference type="RefSeq" id="WP_210579274.1">
    <property type="nucleotide sequence ID" value="NZ_LK995479.1"/>
</dbReference>
<organism evidence="1">
    <name type="scientific">Actinomyces succiniciruminis</name>
    <dbReference type="NCBI Taxonomy" id="1522002"/>
    <lineage>
        <taxon>Bacteria</taxon>
        <taxon>Bacillati</taxon>
        <taxon>Actinomycetota</taxon>
        <taxon>Actinomycetes</taxon>
        <taxon>Actinomycetales</taxon>
        <taxon>Actinomycetaceae</taxon>
        <taxon>Actinomyces</taxon>
    </lineage>
</organism>
<dbReference type="EMBL" id="LK995479">
    <property type="protein sequence ID" value="CED90621.1"/>
    <property type="molecule type" value="Genomic_DNA"/>
</dbReference>